<dbReference type="PANTHER" id="PTHR11413:SF110">
    <property type="entry name" value="CYSTEINE PROTEINASE INHIBITOR 6"/>
    <property type="match status" value="1"/>
</dbReference>
<dbReference type="Gene3D" id="3.10.450.10">
    <property type="match status" value="1"/>
</dbReference>
<evidence type="ECO:0000256" key="2">
    <source>
        <dbReference type="ARBA" id="ARBA00022690"/>
    </source>
</evidence>
<dbReference type="EMBL" id="CM016556">
    <property type="protein sequence ID" value="TKW17287.1"/>
    <property type="molecule type" value="Genomic_DNA"/>
</dbReference>
<keyword evidence="7" id="KW-1185">Reference proteome</keyword>
<dbReference type="PANTHER" id="PTHR11413">
    <property type="entry name" value="CYSTATIN FAMILY MEMBER"/>
    <property type="match status" value="1"/>
</dbReference>
<dbReference type="OMA" id="HHNTKEN"/>
<evidence type="ECO:0000313" key="7">
    <source>
        <dbReference type="Proteomes" id="UP000298652"/>
    </source>
</evidence>
<keyword evidence="4" id="KW-0732">Signal</keyword>
<dbReference type="GO" id="GO:0004869">
    <property type="term" value="F:cysteine-type endopeptidase inhibitor activity"/>
    <property type="evidence" value="ECO:0007669"/>
    <property type="project" value="UniProtKB-KW"/>
</dbReference>
<feature type="signal peptide" evidence="4">
    <location>
        <begin position="1"/>
        <end position="22"/>
    </location>
</feature>
<dbReference type="InterPro" id="IPR046350">
    <property type="entry name" value="Cystatin_sf"/>
</dbReference>
<dbReference type="CDD" id="cd00042">
    <property type="entry name" value="CY"/>
    <property type="match status" value="1"/>
</dbReference>
<dbReference type="SUPFAM" id="SSF54403">
    <property type="entry name" value="Cystatin/monellin"/>
    <property type="match status" value="1"/>
</dbReference>
<protein>
    <recommendedName>
        <fullName evidence="4">Cysteine proteinase inhibitor</fullName>
    </recommendedName>
</protein>
<gene>
    <name evidence="6" type="ORF">SEVIR_5G356400v2</name>
</gene>
<organism evidence="6 7">
    <name type="scientific">Setaria viridis</name>
    <name type="common">Green bristlegrass</name>
    <name type="synonym">Setaria italica subsp. viridis</name>
    <dbReference type="NCBI Taxonomy" id="4556"/>
    <lineage>
        <taxon>Eukaryota</taxon>
        <taxon>Viridiplantae</taxon>
        <taxon>Streptophyta</taxon>
        <taxon>Embryophyta</taxon>
        <taxon>Tracheophyta</taxon>
        <taxon>Spermatophyta</taxon>
        <taxon>Magnoliopsida</taxon>
        <taxon>Liliopsida</taxon>
        <taxon>Poales</taxon>
        <taxon>Poaceae</taxon>
        <taxon>PACMAD clade</taxon>
        <taxon>Panicoideae</taxon>
        <taxon>Panicodae</taxon>
        <taxon>Paniceae</taxon>
        <taxon>Cenchrinae</taxon>
        <taxon>Setaria</taxon>
    </lineage>
</organism>
<evidence type="ECO:0000313" key="6">
    <source>
        <dbReference type="EMBL" id="TKW17287.1"/>
    </source>
</evidence>
<name>A0A4U6V0W5_SETVI</name>
<accession>A0A4U6V0W5</accession>
<evidence type="ECO:0000256" key="4">
    <source>
        <dbReference type="RuleBase" id="RU362130"/>
    </source>
</evidence>
<dbReference type="PROSITE" id="PS00287">
    <property type="entry name" value="CYSTATIN"/>
    <property type="match status" value="1"/>
</dbReference>
<dbReference type="InterPro" id="IPR018073">
    <property type="entry name" value="Prot_inh_cystat_CS"/>
</dbReference>
<reference evidence="6" key="1">
    <citation type="submission" date="2019-03" db="EMBL/GenBank/DDBJ databases">
        <title>WGS assembly of Setaria viridis.</title>
        <authorList>
            <person name="Huang P."/>
            <person name="Jenkins J."/>
            <person name="Grimwood J."/>
            <person name="Barry K."/>
            <person name="Healey A."/>
            <person name="Mamidi S."/>
            <person name="Sreedasyam A."/>
            <person name="Shu S."/>
            <person name="Feldman M."/>
            <person name="Wu J."/>
            <person name="Yu Y."/>
            <person name="Chen C."/>
            <person name="Johnson J."/>
            <person name="Rokhsar D."/>
            <person name="Baxter I."/>
            <person name="Schmutz J."/>
            <person name="Brutnell T."/>
            <person name="Kellogg E."/>
        </authorList>
    </citation>
    <scope>NUCLEOTIDE SEQUENCE [LARGE SCALE GENOMIC DNA]</scope>
</reference>
<dbReference type="Proteomes" id="UP000298652">
    <property type="component" value="Chromosome 5"/>
</dbReference>
<evidence type="ECO:0000256" key="1">
    <source>
        <dbReference type="ARBA" id="ARBA00007233"/>
    </source>
</evidence>
<dbReference type="InterPro" id="IPR000010">
    <property type="entry name" value="Cystatin_dom"/>
</dbReference>
<dbReference type="Pfam" id="PF16845">
    <property type="entry name" value="SQAPI"/>
    <property type="match status" value="1"/>
</dbReference>
<keyword evidence="2 4" id="KW-0646">Protease inhibitor</keyword>
<keyword evidence="3 4" id="KW-0789">Thiol protease inhibitor</keyword>
<evidence type="ECO:0000256" key="3">
    <source>
        <dbReference type="ARBA" id="ARBA00022704"/>
    </source>
</evidence>
<feature type="chain" id="PRO_5021021487" description="Cysteine proteinase inhibitor" evidence="4">
    <location>
        <begin position="23"/>
        <end position="136"/>
    </location>
</feature>
<dbReference type="SMART" id="SM00043">
    <property type="entry name" value="CY"/>
    <property type="match status" value="1"/>
</dbReference>
<dbReference type="Gramene" id="TKW17287">
    <property type="protein sequence ID" value="TKW17287"/>
    <property type="gene ID" value="SEVIR_5G356400v2"/>
</dbReference>
<sequence length="136" mass="14992">MRKQRIAGLVAAPALLVLVALAVSSSSRSAHKEPSMADRGTLAGGITDVPQGENDIHLQEIARFAVDENNKKTNALLSYERIVKAKTQVVAGAMYYLTIEVKDGTAKKLYEAKVWEKSWENFKELQEFKPVEESSA</sequence>
<dbReference type="AlphaFoldDB" id="A0A4U6V0W5"/>
<comment type="similarity">
    <text evidence="1 4">Belongs to the cystatin family. Phytocystatin subfamily.</text>
</comment>
<proteinExistence type="inferred from homology"/>
<feature type="domain" description="Cystatin" evidence="5">
    <location>
        <begin position="41"/>
        <end position="131"/>
    </location>
</feature>
<evidence type="ECO:0000259" key="5">
    <source>
        <dbReference type="SMART" id="SM00043"/>
    </source>
</evidence>
<dbReference type="InterPro" id="IPR027214">
    <property type="entry name" value="Cystatin"/>
</dbReference>